<gene>
    <name evidence="1" type="ORF">F5148DRAFT_356561</name>
</gene>
<name>A0ACC0UJT7_9AGAM</name>
<evidence type="ECO:0000313" key="2">
    <source>
        <dbReference type="Proteomes" id="UP001207468"/>
    </source>
</evidence>
<dbReference type="EMBL" id="JAGFNK010000023">
    <property type="protein sequence ID" value="KAI9511319.1"/>
    <property type="molecule type" value="Genomic_DNA"/>
</dbReference>
<accession>A0ACC0UJT7</accession>
<reference evidence="1" key="1">
    <citation type="submission" date="2021-03" db="EMBL/GenBank/DDBJ databases">
        <title>Evolutionary priming and transition to the ectomycorrhizal habit in an iconic lineage of mushroom-forming fungi: is preadaptation a requirement?</title>
        <authorList>
            <consortium name="DOE Joint Genome Institute"/>
            <person name="Looney B.P."/>
            <person name="Miyauchi S."/>
            <person name="Morin E."/>
            <person name="Drula E."/>
            <person name="Courty P.E."/>
            <person name="Chicoki N."/>
            <person name="Fauchery L."/>
            <person name="Kohler A."/>
            <person name="Kuo A."/>
            <person name="LaButti K."/>
            <person name="Pangilinan J."/>
            <person name="Lipzen A."/>
            <person name="Riley R."/>
            <person name="Andreopoulos W."/>
            <person name="He G."/>
            <person name="Johnson J."/>
            <person name="Barry K.W."/>
            <person name="Grigoriev I.V."/>
            <person name="Nagy L."/>
            <person name="Hibbett D."/>
            <person name="Henrissat B."/>
            <person name="Matheny P.B."/>
            <person name="Labbe J."/>
            <person name="Martin A.F."/>
        </authorList>
    </citation>
    <scope>NUCLEOTIDE SEQUENCE</scope>
    <source>
        <strain evidence="1">BPL698</strain>
    </source>
</reference>
<proteinExistence type="predicted"/>
<protein>
    <submittedName>
        <fullName evidence="1">Uncharacterized protein</fullName>
    </submittedName>
</protein>
<sequence length="248" mass="27524">MDGQSYVRPNLFLTHVCNSVVLFPPNMRFGSLSLYLIHLPFSGRRFMGPFTGSEGLRRLPPPSPPSQSPDNDATSMAHLIEGEPANFEVHFLHSADPRHGFCVMSTNPLVYYEFRTPVGFLSTHTIVSDASGATLVIFNWFGPSALGTMTFLGPPAREAHMAELVMPIRSFPEAVSQTPTTRGTSRRKQLCYTLLQLLARVALTPCATRTICEPLARFPGGFSRMTWPTPDHARAFIFVENFSFILDS</sequence>
<dbReference type="Proteomes" id="UP001207468">
    <property type="component" value="Unassembled WGS sequence"/>
</dbReference>
<keyword evidence="2" id="KW-1185">Reference proteome</keyword>
<evidence type="ECO:0000313" key="1">
    <source>
        <dbReference type="EMBL" id="KAI9511319.1"/>
    </source>
</evidence>
<organism evidence="1 2">
    <name type="scientific">Russula earlei</name>
    <dbReference type="NCBI Taxonomy" id="71964"/>
    <lineage>
        <taxon>Eukaryota</taxon>
        <taxon>Fungi</taxon>
        <taxon>Dikarya</taxon>
        <taxon>Basidiomycota</taxon>
        <taxon>Agaricomycotina</taxon>
        <taxon>Agaricomycetes</taxon>
        <taxon>Russulales</taxon>
        <taxon>Russulaceae</taxon>
        <taxon>Russula</taxon>
    </lineage>
</organism>
<comment type="caution">
    <text evidence="1">The sequence shown here is derived from an EMBL/GenBank/DDBJ whole genome shotgun (WGS) entry which is preliminary data.</text>
</comment>